<dbReference type="GO" id="GO:0022857">
    <property type="term" value="F:transmembrane transporter activity"/>
    <property type="evidence" value="ECO:0007669"/>
    <property type="project" value="InterPro"/>
</dbReference>
<evidence type="ECO:0000313" key="12">
    <source>
        <dbReference type="EMBL" id="MRJ46819.1"/>
    </source>
</evidence>
<protein>
    <recommendedName>
        <fullName evidence="10">Xylose transport system permease protein XylH</fullName>
    </recommendedName>
</protein>
<reference evidence="12 13" key="1">
    <citation type="submission" date="2019-11" db="EMBL/GenBank/DDBJ databases">
        <title>Characterisation of Fundicoccus ignavus gen. nov. sp. nov., a novel genus of the family Aerococcaceae from bulk tank milk.</title>
        <authorList>
            <person name="Siebert A."/>
            <person name="Huptas C."/>
            <person name="Wenning M."/>
            <person name="Scherer S."/>
            <person name="Doll E.V."/>
        </authorList>
    </citation>
    <scope>NUCLEOTIDE SEQUENCE [LARGE SCALE GENOMIC DNA]</scope>
    <source>
        <strain evidence="12 13">DSM 109652</strain>
    </source>
</reference>
<comment type="subcellular location">
    <subcellularLocation>
        <location evidence="1">Cell membrane</location>
        <topology evidence="1">Multi-pass membrane protein</topology>
    </subcellularLocation>
</comment>
<feature type="transmembrane region" description="Helical" evidence="11">
    <location>
        <begin position="214"/>
        <end position="232"/>
    </location>
</feature>
<evidence type="ECO:0000256" key="8">
    <source>
        <dbReference type="ARBA" id="ARBA00023136"/>
    </source>
</evidence>
<feature type="transmembrane region" description="Helical" evidence="11">
    <location>
        <begin position="360"/>
        <end position="382"/>
    </location>
</feature>
<dbReference type="Pfam" id="PF02653">
    <property type="entry name" value="BPD_transp_2"/>
    <property type="match status" value="1"/>
</dbReference>
<evidence type="ECO:0000256" key="1">
    <source>
        <dbReference type="ARBA" id="ARBA00004651"/>
    </source>
</evidence>
<dbReference type="GO" id="GO:0005886">
    <property type="term" value="C:plasma membrane"/>
    <property type="evidence" value="ECO:0007669"/>
    <property type="project" value="UniProtKB-SubCell"/>
</dbReference>
<dbReference type="Proteomes" id="UP000440066">
    <property type="component" value="Unassembled WGS sequence"/>
</dbReference>
<feature type="transmembrane region" description="Helical" evidence="11">
    <location>
        <begin position="285"/>
        <end position="306"/>
    </location>
</feature>
<dbReference type="NCBIfam" id="NF040906">
    <property type="entry name" value="GguB"/>
    <property type="match status" value="1"/>
</dbReference>
<feature type="transmembrane region" description="Helical" evidence="11">
    <location>
        <begin position="238"/>
        <end position="255"/>
    </location>
</feature>
<dbReference type="AlphaFoldDB" id="A0A844BXQ7"/>
<evidence type="ECO:0000256" key="9">
    <source>
        <dbReference type="ARBA" id="ARBA00035611"/>
    </source>
</evidence>
<feature type="transmembrane region" description="Helical" evidence="11">
    <location>
        <begin position="326"/>
        <end position="353"/>
    </location>
</feature>
<evidence type="ECO:0000256" key="7">
    <source>
        <dbReference type="ARBA" id="ARBA00022989"/>
    </source>
</evidence>
<feature type="transmembrane region" description="Helical" evidence="11">
    <location>
        <begin position="100"/>
        <end position="121"/>
    </location>
</feature>
<organism evidence="12 13">
    <name type="scientific">Fundicoccus ignavus</name>
    <dbReference type="NCBI Taxonomy" id="2664442"/>
    <lineage>
        <taxon>Bacteria</taxon>
        <taxon>Bacillati</taxon>
        <taxon>Bacillota</taxon>
        <taxon>Bacilli</taxon>
        <taxon>Lactobacillales</taxon>
        <taxon>Aerococcaceae</taxon>
        <taxon>Fundicoccus</taxon>
    </lineage>
</organism>
<accession>A0A844BXQ7</accession>
<keyword evidence="5" id="KW-0762">Sugar transport</keyword>
<evidence type="ECO:0000256" key="10">
    <source>
        <dbReference type="ARBA" id="ARBA00035686"/>
    </source>
</evidence>
<feature type="transmembrane region" description="Helical" evidence="11">
    <location>
        <begin position="53"/>
        <end position="70"/>
    </location>
</feature>
<dbReference type="RefSeq" id="WP_153831910.1">
    <property type="nucleotide sequence ID" value="NZ_WJQT01000004.1"/>
</dbReference>
<dbReference type="CDD" id="cd06579">
    <property type="entry name" value="TM_PBP1_transp_AraH_like"/>
    <property type="match status" value="1"/>
</dbReference>
<keyword evidence="3" id="KW-1003">Cell membrane</keyword>
<evidence type="ECO:0000256" key="2">
    <source>
        <dbReference type="ARBA" id="ARBA00022448"/>
    </source>
</evidence>
<name>A0A844BXQ7_9LACT</name>
<evidence type="ECO:0000256" key="5">
    <source>
        <dbReference type="ARBA" id="ARBA00022597"/>
    </source>
</evidence>
<gene>
    <name evidence="12" type="ORF">GF867_04440</name>
</gene>
<evidence type="ECO:0000256" key="4">
    <source>
        <dbReference type="ARBA" id="ARBA00022519"/>
    </source>
</evidence>
<feature type="transmembrane region" description="Helical" evidence="11">
    <location>
        <begin position="20"/>
        <end position="41"/>
    </location>
</feature>
<keyword evidence="6 11" id="KW-0812">Transmembrane</keyword>
<keyword evidence="4" id="KW-0997">Cell inner membrane</keyword>
<evidence type="ECO:0000256" key="3">
    <source>
        <dbReference type="ARBA" id="ARBA00022475"/>
    </source>
</evidence>
<keyword evidence="8 11" id="KW-0472">Membrane</keyword>
<dbReference type="EMBL" id="WJQT01000004">
    <property type="protein sequence ID" value="MRJ46819.1"/>
    <property type="molecule type" value="Genomic_DNA"/>
</dbReference>
<evidence type="ECO:0000256" key="6">
    <source>
        <dbReference type="ARBA" id="ARBA00022692"/>
    </source>
</evidence>
<dbReference type="PANTHER" id="PTHR32196">
    <property type="entry name" value="ABC TRANSPORTER PERMEASE PROTEIN YPHD-RELATED-RELATED"/>
    <property type="match status" value="1"/>
</dbReference>
<comment type="caution">
    <text evidence="12">The sequence shown here is derived from an EMBL/GenBank/DDBJ whole genome shotgun (WGS) entry which is preliminary data.</text>
</comment>
<proteinExistence type="predicted"/>
<dbReference type="PANTHER" id="PTHR32196:SF32">
    <property type="entry name" value="XYLOSE TRANSPORT SYSTEM PERMEASE PROTEIN XYLH"/>
    <property type="match status" value="1"/>
</dbReference>
<sequence>MNDKNERNFGEILRKIFEKYSMIIILIVTLLIFQFLTNGILLRPVNVTNLVLQNSHILVLAIGMLMVVLLGHVDLSVGSVMAFVGAISAILMIQKEMSPWIVIPLCLIIGGIIGAWQGFWIAYVKIPAFIVTLAGLLLFRGLTQYTLKGTSIANYPEAFNFLSSGYLPNIGDGELHTTSLLIGVAVAILLVATMFSSRKKKQANLLKVESNASFFTKLAVIVATIIGITYVFSQHNGFPFVMILILILASGYTFVTNRTVVGRHIYATGGNYKSAELSGVKTKKVTFWVFVNMGVLSALAGMILAARLNAATPQAGNGIELDALSAVYFGGASTSGGIGTIVGAIVGGLIIGVLNNGMSILGVGIDLQQAIRGLILLLAVVIDQYNKRKKG</sequence>
<evidence type="ECO:0000256" key="11">
    <source>
        <dbReference type="SAM" id="Phobius"/>
    </source>
</evidence>
<evidence type="ECO:0000313" key="13">
    <source>
        <dbReference type="Proteomes" id="UP000440066"/>
    </source>
</evidence>
<feature type="transmembrane region" description="Helical" evidence="11">
    <location>
        <begin position="175"/>
        <end position="193"/>
    </location>
</feature>
<dbReference type="InterPro" id="IPR001851">
    <property type="entry name" value="ABC_transp_permease"/>
</dbReference>
<keyword evidence="2" id="KW-0813">Transport</keyword>
<comment type="function">
    <text evidence="9">Part of the binding-protein-dependent transport system for D-xylose. Probably responsible for the translocation of the substrate across the membrane.</text>
</comment>
<keyword evidence="7 11" id="KW-1133">Transmembrane helix</keyword>